<dbReference type="InterPro" id="IPR011852">
    <property type="entry name" value="TRAP_TAXI"/>
</dbReference>
<dbReference type="EMBL" id="LK996017">
    <property type="protein sequence ID" value="CDX00651.1"/>
    <property type="molecule type" value="Genomic_DNA"/>
</dbReference>
<dbReference type="SUPFAM" id="SSF53850">
    <property type="entry name" value="Periplasmic binding protein-like II"/>
    <property type="match status" value="1"/>
</dbReference>
<dbReference type="RefSeq" id="WP_208925299.1">
    <property type="nucleotide sequence ID" value="NZ_LK996017.1"/>
</dbReference>
<keyword evidence="1" id="KW-0732">Signal</keyword>
<organism evidence="2">
    <name type="scientific">Desulfitobacterium hafniense</name>
    <name type="common">Desulfitobacterium frappieri</name>
    <dbReference type="NCBI Taxonomy" id="49338"/>
    <lineage>
        <taxon>Bacteria</taxon>
        <taxon>Bacillati</taxon>
        <taxon>Bacillota</taxon>
        <taxon>Clostridia</taxon>
        <taxon>Eubacteriales</taxon>
        <taxon>Desulfitobacteriaceae</taxon>
        <taxon>Desulfitobacterium</taxon>
    </lineage>
</organism>
<dbReference type="AlphaFoldDB" id="A0A098AYG2"/>
<reference evidence="2" key="1">
    <citation type="submission" date="2014-07" db="EMBL/GenBank/DDBJ databases">
        <authorList>
            <person name="Hornung V.Bastian."/>
        </authorList>
    </citation>
    <scope>NUCLEOTIDE SEQUENCE</scope>
    <source>
        <strain evidence="2">PCE-S</strain>
    </source>
</reference>
<gene>
    <name evidence="2" type="ORF">DPCES_0764</name>
</gene>
<proteinExistence type="predicted"/>
<evidence type="ECO:0000313" key="2">
    <source>
        <dbReference type="EMBL" id="CDX00651.1"/>
    </source>
</evidence>
<dbReference type="PATRIC" id="fig|49338.4.peg.818"/>
<name>A0A098AYG2_DESHA</name>
<dbReference type="Gene3D" id="3.40.190.10">
    <property type="entry name" value="Periplasmic binding protein-like II"/>
    <property type="match status" value="2"/>
</dbReference>
<protein>
    <submittedName>
        <fullName evidence="2">TRAP transporter solute receptor, TAXI</fullName>
    </submittedName>
</protein>
<dbReference type="Pfam" id="PF16868">
    <property type="entry name" value="NMT1_3"/>
    <property type="match status" value="1"/>
</dbReference>
<accession>A0A098AYG2</accession>
<keyword evidence="2" id="KW-0675">Receptor</keyword>
<evidence type="ECO:0000256" key="1">
    <source>
        <dbReference type="SAM" id="SignalP"/>
    </source>
</evidence>
<feature type="chain" id="PRO_5038507261" evidence="1">
    <location>
        <begin position="28"/>
        <end position="337"/>
    </location>
</feature>
<dbReference type="PANTHER" id="PTHR42941:SF1">
    <property type="entry name" value="SLL1037 PROTEIN"/>
    <property type="match status" value="1"/>
</dbReference>
<sequence length="337" mass="36765">MKKMNKAVSVLVLTAMVLMLISGCGSGAGSSSGNDQDKQKPAANTQLRIMSTSGGDKYFLTTGICKISDDSSLPIKVVHQTVAGDAEAVRRLKAETADIGMANVFVASMFYNGTYTFEKDGAFKEMRALFAGPSAVAQFAVRADSPVKSFEDIKNKTRMATFMGASQVYTKLILDAYGKQENVDYIFISSNYANMADQIKDKTVDVIQFWSGAPCPQAENIEADVPIRLLPVNDQAIENIKKAIDPSAYPAVVKAGTYKGQAEDVTVPATPTYFIARANTDEETIYNFTQLVLENLDELVKIHPLAKEIDINNLTQGLPFPLHPGAEKYLREKGYLK</sequence>
<feature type="signal peptide" evidence="1">
    <location>
        <begin position="1"/>
        <end position="27"/>
    </location>
</feature>
<dbReference type="PROSITE" id="PS51257">
    <property type="entry name" value="PROKAR_LIPOPROTEIN"/>
    <property type="match status" value="1"/>
</dbReference>
<dbReference type="PANTHER" id="PTHR42941">
    <property type="entry name" value="SLL1037 PROTEIN"/>
    <property type="match status" value="1"/>
</dbReference>
<dbReference type="NCBIfam" id="TIGR02122">
    <property type="entry name" value="TRAP_TAXI"/>
    <property type="match status" value="1"/>
</dbReference>